<dbReference type="GeneID" id="92957097"/>
<dbReference type="RefSeq" id="WP_016844739.1">
    <property type="nucleotide sequence ID" value="NZ_BJNL01000062.1"/>
</dbReference>
<reference evidence="3 5" key="2">
    <citation type="submission" date="2024-07" db="EMBL/GenBank/DDBJ databases">
        <title>Genomic Encyclopedia of Type Strains, Phase V (KMG-V): Genome sequencing to study the core and pangenomes of soil and plant-associated prokaryotes.</title>
        <authorList>
            <person name="Whitman W."/>
        </authorList>
    </citation>
    <scope>NUCLEOTIDE SEQUENCE [LARGE SCALE GENOMIC DNA]</scope>
    <source>
        <strain evidence="3 5">USDA 415</strain>
    </source>
</reference>
<protein>
    <submittedName>
        <fullName evidence="2">Uncharacterized protein</fullName>
    </submittedName>
</protein>
<dbReference type="EMBL" id="JBGBZA010000002">
    <property type="protein sequence ID" value="MEY9314558.1"/>
    <property type="molecule type" value="Genomic_DNA"/>
</dbReference>
<evidence type="ECO:0000256" key="1">
    <source>
        <dbReference type="SAM" id="MobiDB-lite"/>
    </source>
</evidence>
<comment type="caution">
    <text evidence="2">The sequence shown here is derived from an EMBL/GenBank/DDBJ whole genome shotgun (WGS) entry which is preliminary data.</text>
</comment>
<keyword evidence="5" id="KW-1185">Reference proteome</keyword>
<evidence type="ECO:0000313" key="5">
    <source>
        <dbReference type="Proteomes" id="UP001565471"/>
    </source>
</evidence>
<feature type="region of interest" description="Disordered" evidence="1">
    <location>
        <begin position="12"/>
        <end position="39"/>
    </location>
</feature>
<name>A0A7Y8R7S0_BRAEL</name>
<dbReference type="EMBL" id="JAFICZ010000001">
    <property type="protein sequence ID" value="MBP1290454.1"/>
    <property type="molecule type" value="Genomic_DNA"/>
</dbReference>
<organism evidence="2 4">
    <name type="scientific">Bradyrhizobium elkanii</name>
    <dbReference type="NCBI Taxonomy" id="29448"/>
    <lineage>
        <taxon>Bacteria</taxon>
        <taxon>Pseudomonadati</taxon>
        <taxon>Pseudomonadota</taxon>
        <taxon>Alphaproteobacteria</taxon>
        <taxon>Hyphomicrobiales</taxon>
        <taxon>Nitrobacteraceae</taxon>
        <taxon>Bradyrhizobium</taxon>
    </lineage>
</organism>
<dbReference type="Proteomes" id="UP000673383">
    <property type="component" value="Unassembled WGS sequence"/>
</dbReference>
<gene>
    <name evidence="3" type="ORF">ABIF29_001357</name>
    <name evidence="2" type="ORF">JOH49_000207</name>
</gene>
<evidence type="ECO:0000313" key="2">
    <source>
        <dbReference type="EMBL" id="MBP1290454.1"/>
    </source>
</evidence>
<dbReference type="Proteomes" id="UP001565471">
    <property type="component" value="Unassembled WGS sequence"/>
</dbReference>
<sequence>MLADEIMDRLSTINQADHDSAASNAAAEQPQQPQAEFEQHLLDAPGADPIYSHRELYDVTEEDDRLIQAASGAALKRDLPPRPTTVSIYDRRLRKLAEALKQDGKSISGLDDNALLGHARKLLPNDKVIAPHCQWSVGTASLTQTLSPSEHIIVLPGKMSVSSGRLPRHVLVDRSARKRPGAMRAGCGSWR</sequence>
<evidence type="ECO:0000313" key="4">
    <source>
        <dbReference type="Proteomes" id="UP000673383"/>
    </source>
</evidence>
<evidence type="ECO:0000313" key="3">
    <source>
        <dbReference type="EMBL" id="MEY9314558.1"/>
    </source>
</evidence>
<proteinExistence type="predicted"/>
<feature type="compositionally biased region" description="Low complexity" evidence="1">
    <location>
        <begin position="21"/>
        <end position="36"/>
    </location>
</feature>
<reference evidence="2" key="1">
    <citation type="submission" date="2021-02" db="EMBL/GenBank/DDBJ databases">
        <title>Genomic Encyclopedia of Type Strains, Phase IV (KMG-V): Genome sequencing to study the core and pangenomes of soil and plant-associated prokaryotes.</title>
        <authorList>
            <person name="Whitman W."/>
        </authorList>
    </citation>
    <scope>NUCLEOTIDE SEQUENCE</scope>
    <source>
        <strain evidence="2">USDA 406</strain>
    </source>
</reference>
<dbReference type="AlphaFoldDB" id="A0A7Y8R7S0"/>
<accession>A0A7Y8R7S0</accession>